<comment type="similarity">
    <text evidence="2">Belongs to the GMC oxidoreductase family.</text>
</comment>
<evidence type="ECO:0000259" key="5">
    <source>
        <dbReference type="PROSITE" id="PS00624"/>
    </source>
</evidence>
<dbReference type="InterPro" id="IPR036188">
    <property type="entry name" value="FAD/NAD-bd_sf"/>
</dbReference>
<evidence type="ECO:0000256" key="3">
    <source>
        <dbReference type="ARBA" id="ARBA00022630"/>
    </source>
</evidence>
<dbReference type="InterPro" id="IPR012132">
    <property type="entry name" value="GMC_OxRdtase"/>
</dbReference>
<feature type="domain" description="Glucose-methanol-choline oxidoreductase N-terminal" evidence="5">
    <location>
        <begin position="243"/>
        <end position="257"/>
    </location>
</feature>
<keyword evidence="7" id="KW-1185">Reference proteome</keyword>
<dbReference type="SUPFAM" id="SSF54373">
    <property type="entry name" value="FAD-linked reductases, C-terminal domain"/>
    <property type="match status" value="1"/>
</dbReference>
<dbReference type="SUPFAM" id="SSF51905">
    <property type="entry name" value="FAD/NAD(P)-binding domain"/>
    <property type="match status" value="1"/>
</dbReference>
<reference evidence="6 7" key="1">
    <citation type="submission" date="2021-06" db="EMBL/GenBank/DDBJ databases">
        <title>Actinoplanes lichenicola sp. nov., and Actinoplanes ovalisporus sp. nov., isolated from lichen in Thailand.</title>
        <authorList>
            <person name="Saeng-In P."/>
            <person name="Kanchanasin P."/>
            <person name="Yuki M."/>
            <person name="Kudo T."/>
            <person name="Ohkuma M."/>
            <person name="Phongsopitanun W."/>
            <person name="Tanasupawat S."/>
        </authorList>
    </citation>
    <scope>NUCLEOTIDE SEQUENCE [LARGE SCALE GENOMIC DNA]</scope>
    <source>
        <strain evidence="6 7">NBRC 110975</strain>
    </source>
</reference>
<comment type="cofactor">
    <cofactor evidence="1">
        <name>FAD</name>
        <dbReference type="ChEBI" id="CHEBI:57692"/>
    </cofactor>
</comment>
<evidence type="ECO:0000313" key="6">
    <source>
        <dbReference type="EMBL" id="MBU2670190.1"/>
    </source>
</evidence>
<dbReference type="PANTHER" id="PTHR11552">
    <property type="entry name" value="GLUCOSE-METHANOL-CHOLINE GMC OXIDOREDUCTASE"/>
    <property type="match status" value="1"/>
</dbReference>
<dbReference type="Pfam" id="PF05199">
    <property type="entry name" value="GMC_oxred_C"/>
    <property type="match status" value="1"/>
</dbReference>
<evidence type="ECO:0000256" key="4">
    <source>
        <dbReference type="ARBA" id="ARBA00022827"/>
    </source>
</evidence>
<name>A0ABS5Z3C3_9ACTN</name>
<dbReference type="InterPro" id="IPR007867">
    <property type="entry name" value="GMC_OxRtase_C"/>
</dbReference>
<dbReference type="RefSeq" id="WP_215795415.1">
    <property type="nucleotide sequence ID" value="NZ_JAHKKG010000018.1"/>
</dbReference>
<dbReference type="PROSITE" id="PS00624">
    <property type="entry name" value="GMC_OXRED_2"/>
    <property type="match status" value="1"/>
</dbReference>
<dbReference type="Pfam" id="PF00732">
    <property type="entry name" value="GMC_oxred_N"/>
    <property type="match status" value="1"/>
</dbReference>
<dbReference type="Proteomes" id="UP001519654">
    <property type="component" value="Unassembled WGS sequence"/>
</dbReference>
<evidence type="ECO:0000256" key="1">
    <source>
        <dbReference type="ARBA" id="ARBA00001974"/>
    </source>
</evidence>
<dbReference type="Gene3D" id="3.30.560.10">
    <property type="entry name" value="Glucose Oxidase, domain 3"/>
    <property type="match status" value="1"/>
</dbReference>
<gene>
    <name evidence="6" type="ORF">KOI35_42490</name>
</gene>
<protein>
    <submittedName>
        <fullName evidence="6">GMC family oxidoreductase N-terminal domain-containing protein</fullName>
    </submittedName>
</protein>
<dbReference type="Gene3D" id="3.50.50.60">
    <property type="entry name" value="FAD/NAD(P)-binding domain"/>
    <property type="match status" value="1"/>
</dbReference>
<proteinExistence type="inferred from homology"/>
<dbReference type="PANTHER" id="PTHR11552:SF147">
    <property type="entry name" value="CHOLINE DEHYDROGENASE, MITOCHONDRIAL"/>
    <property type="match status" value="1"/>
</dbReference>
<sequence>MPYDSSIVDYIIVGSGAAGSVLAHRLSQTPDCSVLVLEAGGADHDESLRVPADFLAVGSDPRYTKQFATEPFGDGQVEQWSVGRITGGSTTVNGMIWNRGGAGDYDAWAAAGWGWARFLEAFRMIEGSSGDGRQRIGLAGRDPASDLWLDTLARREITPVRDLNGSGGERAAYAPLTIADGHRVSAADAYLHDAVKRPNVQLRLRCDVRLVVFDGTTATGVEAVTPDGEVRFSARREVIICAGTLGSPLLLERSGVGDPQVLQAAGVPVVAENRAVGGNLRQHRGISLITKLSNLPAAGAPFGTTTVVSVLKSDPGAAGPDTEVIFHPFGGPDADGGIAGAAVGYYPRTPTSTGSIHITGPGLDDVPRLVPNYLSTDQDRQVLVAGFARVRAIMATDPIASVMTDAAPVPAAGDEAAIVRHSLEHGFVANHQIGTCALGPAGVVTDDLRVRGTDGLRVADASVMPTLPSGNTAAPSMAIGWIAGDLVSKACMERAPYA</sequence>
<dbReference type="PIRSF" id="PIRSF000137">
    <property type="entry name" value="Alcohol_oxidase"/>
    <property type="match status" value="1"/>
</dbReference>
<organism evidence="6 7">
    <name type="scientific">Paractinoplanes bogorensis</name>
    <dbReference type="NCBI Taxonomy" id="1610840"/>
    <lineage>
        <taxon>Bacteria</taxon>
        <taxon>Bacillati</taxon>
        <taxon>Actinomycetota</taxon>
        <taxon>Actinomycetes</taxon>
        <taxon>Micromonosporales</taxon>
        <taxon>Micromonosporaceae</taxon>
        <taxon>Paractinoplanes</taxon>
    </lineage>
</organism>
<keyword evidence="4" id="KW-0274">FAD</keyword>
<comment type="caution">
    <text evidence="6">The sequence shown here is derived from an EMBL/GenBank/DDBJ whole genome shotgun (WGS) entry which is preliminary data.</text>
</comment>
<accession>A0ABS5Z3C3</accession>
<evidence type="ECO:0000313" key="7">
    <source>
        <dbReference type="Proteomes" id="UP001519654"/>
    </source>
</evidence>
<dbReference type="EMBL" id="JAHKKG010000018">
    <property type="protein sequence ID" value="MBU2670190.1"/>
    <property type="molecule type" value="Genomic_DNA"/>
</dbReference>
<keyword evidence="3" id="KW-0285">Flavoprotein</keyword>
<evidence type="ECO:0000256" key="2">
    <source>
        <dbReference type="ARBA" id="ARBA00010790"/>
    </source>
</evidence>
<dbReference type="InterPro" id="IPR000172">
    <property type="entry name" value="GMC_OxRdtase_N"/>
</dbReference>